<dbReference type="EMBL" id="BSYO01000022">
    <property type="protein sequence ID" value="GMH21016.1"/>
    <property type="molecule type" value="Genomic_DNA"/>
</dbReference>
<protein>
    <submittedName>
        <fullName evidence="1">Uncharacterized protein</fullName>
    </submittedName>
</protein>
<evidence type="ECO:0000313" key="2">
    <source>
        <dbReference type="Proteomes" id="UP001279734"/>
    </source>
</evidence>
<dbReference type="AlphaFoldDB" id="A0AAD3XYT6"/>
<name>A0AAD3XYT6_NEPGR</name>
<organism evidence="1 2">
    <name type="scientific">Nepenthes gracilis</name>
    <name type="common">Slender pitcher plant</name>
    <dbReference type="NCBI Taxonomy" id="150966"/>
    <lineage>
        <taxon>Eukaryota</taxon>
        <taxon>Viridiplantae</taxon>
        <taxon>Streptophyta</taxon>
        <taxon>Embryophyta</taxon>
        <taxon>Tracheophyta</taxon>
        <taxon>Spermatophyta</taxon>
        <taxon>Magnoliopsida</taxon>
        <taxon>eudicotyledons</taxon>
        <taxon>Gunneridae</taxon>
        <taxon>Pentapetalae</taxon>
        <taxon>Caryophyllales</taxon>
        <taxon>Nepenthaceae</taxon>
        <taxon>Nepenthes</taxon>
    </lineage>
</organism>
<reference evidence="1" key="1">
    <citation type="submission" date="2023-05" db="EMBL/GenBank/DDBJ databases">
        <title>Nepenthes gracilis genome sequencing.</title>
        <authorList>
            <person name="Fukushima K."/>
        </authorList>
    </citation>
    <scope>NUCLEOTIDE SEQUENCE</scope>
    <source>
        <strain evidence="1">SING2019-196</strain>
    </source>
</reference>
<gene>
    <name evidence="1" type="ORF">Nepgr_022858</name>
</gene>
<evidence type="ECO:0000313" key="1">
    <source>
        <dbReference type="EMBL" id="GMH21016.1"/>
    </source>
</evidence>
<proteinExistence type="predicted"/>
<comment type="caution">
    <text evidence="1">The sequence shown here is derived from an EMBL/GenBank/DDBJ whole genome shotgun (WGS) entry which is preliminary data.</text>
</comment>
<sequence length="105" mass="11264">MTPGIDDCQFPEDSRVEHMLEMVKRLREQGSVPEGSPLGGDVMIQVEAKLGKVCCPGPTDPFAASCHATIDIVGDQGRVIVSTPIVESIDCNSRDLVEDNRANPA</sequence>
<keyword evidence="2" id="KW-1185">Reference proteome</keyword>
<accession>A0AAD3XYT6</accession>
<dbReference type="Proteomes" id="UP001279734">
    <property type="component" value="Unassembled WGS sequence"/>
</dbReference>